<accession>A0AAU8BTN8</accession>
<evidence type="ECO:0000313" key="1">
    <source>
        <dbReference type="EMBL" id="XCD29440.1"/>
    </source>
</evidence>
<reference evidence="1" key="1">
    <citation type="submission" date="2024-03" db="EMBL/GenBank/DDBJ databases">
        <title>This phage originates from the Bacteriophage catalogue of the Bacteriophage Competence Centre, Department of Microbiology und Biotechnology, Max Rubner-Institut, Kiel, Germany.</title>
        <authorList>
            <person name="Sprotte S."/>
            <person name="Brinks E."/>
        </authorList>
    </citation>
    <scope>NUCLEOTIDE SEQUENCE</scope>
</reference>
<sequence>MHPYGLLHRTLFINKHSSVVERGHQLAEGRSSFDSSERMVLVNPHK</sequence>
<organism evidence="1">
    <name type="scientific">Salmonella phage PMBT27</name>
    <dbReference type="NCBI Taxonomy" id="3137285"/>
    <lineage>
        <taxon>Viruses</taxon>
    </lineage>
</organism>
<name>A0AAU8BTN8_9VIRU</name>
<protein>
    <submittedName>
        <fullName evidence="1">Uncharacterized protein</fullName>
    </submittedName>
</protein>
<dbReference type="EMBL" id="PP554578">
    <property type="protein sequence ID" value="XCD29440.1"/>
    <property type="molecule type" value="Genomic_DNA"/>
</dbReference>
<proteinExistence type="predicted"/>